<evidence type="ECO:0000256" key="5">
    <source>
        <dbReference type="ARBA" id="ARBA00023136"/>
    </source>
</evidence>
<accession>A0A345PE57</accession>
<evidence type="ECO:0000256" key="1">
    <source>
        <dbReference type="ARBA" id="ARBA00004141"/>
    </source>
</evidence>
<dbReference type="Pfam" id="PF01566">
    <property type="entry name" value="Nramp"/>
    <property type="match status" value="1"/>
</dbReference>
<evidence type="ECO:0000256" key="2">
    <source>
        <dbReference type="ARBA" id="ARBA00022448"/>
    </source>
</evidence>
<evidence type="ECO:0000313" key="8">
    <source>
        <dbReference type="Proteomes" id="UP000253908"/>
    </source>
</evidence>
<evidence type="ECO:0000256" key="6">
    <source>
        <dbReference type="SAM" id="Phobius"/>
    </source>
</evidence>
<dbReference type="GO" id="GO:0034755">
    <property type="term" value="P:iron ion transmembrane transport"/>
    <property type="evidence" value="ECO:0007669"/>
    <property type="project" value="TreeGrafter"/>
</dbReference>
<feature type="transmembrane region" description="Helical" evidence="6">
    <location>
        <begin position="408"/>
        <end position="430"/>
    </location>
</feature>
<feature type="transmembrane region" description="Helical" evidence="6">
    <location>
        <begin position="126"/>
        <end position="149"/>
    </location>
</feature>
<keyword evidence="8" id="KW-1185">Reference proteome</keyword>
<proteinExistence type="predicted"/>
<feature type="transmembrane region" description="Helical" evidence="6">
    <location>
        <begin position="57"/>
        <end position="78"/>
    </location>
</feature>
<feature type="transmembrane region" description="Helical" evidence="6">
    <location>
        <begin position="287"/>
        <end position="311"/>
    </location>
</feature>
<evidence type="ECO:0000256" key="4">
    <source>
        <dbReference type="ARBA" id="ARBA00022989"/>
    </source>
</evidence>
<feature type="transmembrane region" description="Helical" evidence="6">
    <location>
        <begin position="201"/>
        <end position="226"/>
    </location>
</feature>
<dbReference type="Proteomes" id="UP000253908">
    <property type="component" value="Chromosome"/>
</dbReference>
<dbReference type="OrthoDB" id="9787548at2"/>
<feature type="transmembrane region" description="Helical" evidence="6">
    <location>
        <begin position="346"/>
        <end position="363"/>
    </location>
</feature>
<keyword evidence="2" id="KW-0813">Transport</keyword>
<organism evidence="7 8">
    <name type="scientific">Oceanobacillus zhaokaii</name>
    <dbReference type="NCBI Taxonomy" id="2052660"/>
    <lineage>
        <taxon>Bacteria</taxon>
        <taxon>Bacillati</taxon>
        <taxon>Bacillota</taxon>
        <taxon>Bacilli</taxon>
        <taxon>Bacillales</taxon>
        <taxon>Bacillaceae</taxon>
        <taxon>Oceanobacillus</taxon>
    </lineage>
</organism>
<name>A0A345PE57_9BACI</name>
<keyword evidence="5 6" id="KW-0472">Membrane</keyword>
<dbReference type="NCBIfam" id="NF037982">
    <property type="entry name" value="Nramp_1"/>
    <property type="match status" value="1"/>
</dbReference>
<feature type="transmembrane region" description="Helical" evidence="6">
    <location>
        <begin position="23"/>
        <end position="45"/>
    </location>
</feature>
<comment type="subcellular location">
    <subcellularLocation>
        <location evidence="1">Membrane</location>
        <topology evidence="1">Multi-pass membrane protein</topology>
    </subcellularLocation>
</comment>
<dbReference type="AlphaFoldDB" id="A0A345PE57"/>
<evidence type="ECO:0000256" key="3">
    <source>
        <dbReference type="ARBA" id="ARBA00022692"/>
    </source>
</evidence>
<dbReference type="GO" id="GO:0005886">
    <property type="term" value="C:plasma membrane"/>
    <property type="evidence" value="ECO:0007669"/>
    <property type="project" value="TreeGrafter"/>
</dbReference>
<dbReference type="PANTHER" id="PTHR11706">
    <property type="entry name" value="SOLUTE CARRIER PROTEIN FAMILY 11 MEMBER"/>
    <property type="match status" value="1"/>
</dbReference>
<dbReference type="GO" id="GO:0005384">
    <property type="term" value="F:manganese ion transmembrane transporter activity"/>
    <property type="evidence" value="ECO:0007669"/>
    <property type="project" value="TreeGrafter"/>
</dbReference>
<dbReference type="PANTHER" id="PTHR11706:SF33">
    <property type="entry name" value="NATURAL RESISTANCE-ASSOCIATED MACROPHAGE PROTEIN 2"/>
    <property type="match status" value="1"/>
</dbReference>
<dbReference type="EMBL" id="CP024848">
    <property type="protein sequence ID" value="AXI08287.1"/>
    <property type="molecule type" value="Genomic_DNA"/>
</dbReference>
<feature type="transmembrane region" description="Helical" evidence="6">
    <location>
        <begin position="98"/>
        <end position="120"/>
    </location>
</feature>
<reference evidence="8" key="1">
    <citation type="submission" date="2017-11" db="EMBL/GenBank/DDBJ databases">
        <authorList>
            <person name="Zhu W."/>
        </authorList>
    </citation>
    <scope>NUCLEOTIDE SEQUENCE [LARGE SCALE GENOMIC DNA]</scope>
    <source>
        <strain evidence="8">160</strain>
    </source>
</reference>
<dbReference type="InterPro" id="IPR001046">
    <property type="entry name" value="NRAMP_fam"/>
</dbReference>
<keyword evidence="3 6" id="KW-0812">Transmembrane</keyword>
<gene>
    <name evidence="7" type="ORF">CUC15_04760</name>
</gene>
<sequence length="434" mass="47798">MEPNTNIEKPIETKTGRNSLRKYFLSFGPGIVAVLTMIAAGDLVVSAVSGSNYGYNLMWLLAGAFIIRFVIVNIIARYQLSNKGRLSILAGFAEMGRFIPWFMGIAAIIIGHLGGAIMIIGTGEVLAWLFNFGSPFIWSIVVVLSALFVTGRNMYNTIEKIMKLLLGIMSIAFIGLAIYVLPDVGQIIKGTIGFGIPENTGSPFGVFLVASSLIGAVAGSMTNFLYPYFMKEKGWDNPSFIKLARYDLLFAFFAAAVICLSIWIVGAEILRPNGIQVNNLSDISQALSIYLGPFGSIVFYLGAFGILYSSVIGFANGYPRLAVDCFQIIKKERREKYGDKLENDPWFRWISLFILVAPIVWTIPGMPGFVVMTIFVNAIQTLLVPAIAIGLLVLSNKKSHLGKYTNNWFENVLLVLTTALTVWLSVEWIVDLFL</sequence>
<evidence type="ECO:0000313" key="7">
    <source>
        <dbReference type="EMBL" id="AXI08287.1"/>
    </source>
</evidence>
<dbReference type="KEGG" id="ocn:CUC15_04760"/>
<feature type="transmembrane region" description="Helical" evidence="6">
    <location>
        <begin position="369"/>
        <end position="396"/>
    </location>
</feature>
<feature type="transmembrane region" description="Helical" evidence="6">
    <location>
        <begin position="161"/>
        <end position="181"/>
    </location>
</feature>
<protein>
    <submittedName>
        <fullName evidence="7">Mn2+/Fe2+ transporter</fullName>
    </submittedName>
</protein>
<keyword evidence="4 6" id="KW-1133">Transmembrane helix</keyword>
<feature type="transmembrane region" description="Helical" evidence="6">
    <location>
        <begin position="246"/>
        <end position="267"/>
    </location>
</feature>
<dbReference type="RefSeq" id="WP_114915580.1">
    <property type="nucleotide sequence ID" value="NZ_CP024848.1"/>
</dbReference>
<dbReference type="GO" id="GO:0015086">
    <property type="term" value="F:cadmium ion transmembrane transporter activity"/>
    <property type="evidence" value="ECO:0007669"/>
    <property type="project" value="TreeGrafter"/>
</dbReference>